<feature type="compositionally biased region" description="Polar residues" evidence="7">
    <location>
        <begin position="235"/>
        <end position="246"/>
    </location>
</feature>
<evidence type="ECO:0000313" key="10">
    <source>
        <dbReference type="Proteomes" id="UP000595140"/>
    </source>
</evidence>
<feature type="compositionally biased region" description="Low complexity" evidence="7">
    <location>
        <begin position="342"/>
        <end position="352"/>
    </location>
</feature>
<keyword evidence="2" id="KW-0611">Plant defense</keyword>
<keyword evidence="5" id="KW-0804">Transcription</keyword>
<dbReference type="Proteomes" id="UP000595140">
    <property type="component" value="Unassembled WGS sequence"/>
</dbReference>
<gene>
    <name evidence="9" type="ORF">CCAM_LOCUS28494</name>
</gene>
<dbReference type="InterPro" id="IPR001471">
    <property type="entry name" value="AP2/ERF_dom"/>
</dbReference>
<dbReference type="Gene3D" id="3.30.730.10">
    <property type="entry name" value="AP2/ERF domain"/>
    <property type="match status" value="1"/>
</dbReference>
<feature type="compositionally biased region" description="Polar residues" evidence="7">
    <location>
        <begin position="321"/>
        <end position="333"/>
    </location>
</feature>
<keyword evidence="6" id="KW-0539">Nucleus</keyword>
<evidence type="ECO:0000256" key="6">
    <source>
        <dbReference type="ARBA" id="ARBA00023242"/>
    </source>
</evidence>
<comment type="subcellular location">
    <subcellularLocation>
        <location evidence="1">Nucleus</location>
    </subcellularLocation>
</comment>
<dbReference type="SMART" id="SM00380">
    <property type="entry name" value="AP2"/>
    <property type="match status" value="1"/>
</dbReference>
<reference evidence="9 10" key="1">
    <citation type="submission" date="2018-04" db="EMBL/GenBank/DDBJ databases">
        <authorList>
            <person name="Vogel A."/>
        </authorList>
    </citation>
    <scope>NUCLEOTIDE SEQUENCE [LARGE SCALE GENOMIC DNA]</scope>
</reference>
<feature type="compositionally biased region" description="Low complexity" evidence="7">
    <location>
        <begin position="302"/>
        <end position="314"/>
    </location>
</feature>
<evidence type="ECO:0000256" key="3">
    <source>
        <dbReference type="ARBA" id="ARBA00023015"/>
    </source>
</evidence>
<evidence type="ECO:0000259" key="8">
    <source>
        <dbReference type="PROSITE" id="PS51032"/>
    </source>
</evidence>
<dbReference type="PROSITE" id="PS51032">
    <property type="entry name" value="AP2_ERF"/>
    <property type="match status" value="1"/>
</dbReference>
<dbReference type="InterPro" id="IPR036955">
    <property type="entry name" value="AP2/ERF_dom_sf"/>
</dbReference>
<dbReference type="CDD" id="cd00018">
    <property type="entry name" value="AP2"/>
    <property type="match status" value="1"/>
</dbReference>
<dbReference type="PANTHER" id="PTHR31190">
    <property type="entry name" value="DNA-BINDING DOMAIN"/>
    <property type="match status" value="1"/>
</dbReference>
<evidence type="ECO:0000256" key="4">
    <source>
        <dbReference type="ARBA" id="ARBA00023125"/>
    </source>
</evidence>
<protein>
    <recommendedName>
        <fullName evidence="8">AP2/ERF domain-containing protein</fullName>
    </recommendedName>
</protein>
<keyword evidence="10" id="KW-1185">Reference proteome</keyword>
<dbReference type="GO" id="GO:0003700">
    <property type="term" value="F:DNA-binding transcription factor activity"/>
    <property type="evidence" value="ECO:0007669"/>
    <property type="project" value="InterPro"/>
</dbReference>
<dbReference type="InterPro" id="IPR016177">
    <property type="entry name" value="DNA-bd_dom_sf"/>
</dbReference>
<dbReference type="PANTHER" id="PTHR31190:SF473">
    <property type="entry name" value="OS05G0437100 PROTEIN"/>
    <property type="match status" value="1"/>
</dbReference>
<dbReference type="PRINTS" id="PR00367">
    <property type="entry name" value="ETHRSPELEMNT"/>
</dbReference>
<feature type="region of interest" description="Disordered" evidence="7">
    <location>
        <begin position="302"/>
        <end position="352"/>
    </location>
</feature>
<dbReference type="Pfam" id="PF00847">
    <property type="entry name" value="AP2"/>
    <property type="match status" value="1"/>
</dbReference>
<evidence type="ECO:0000256" key="1">
    <source>
        <dbReference type="ARBA" id="ARBA00004123"/>
    </source>
</evidence>
<keyword evidence="3" id="KW-0805">Transcription regulation</keyword>
<sequence length="352" mass="37969">MIRREMEQETDCLLSAAPPPPLFSGYGQPEEMSAVVTALKQVVSRPMPGDHRGYGPEATRSAASSGARFSGLYSSNSPPSSSSGAVGQKRRREPEESATQLLEHAQMGNFRLPAEIKTVFFPVPEETSAIMIPRHTASGAAGAAAEAGLNSAADQETGERRRRYRGVRQRPWGKWAAEIRDPNKAARVWLGTFETAEAAARAYDEAALRFRGNRAKLNFPENARLLPPPPQQQLAPTISTAAQSPATNPPFPLRGQPQPHIQGITGDYWAYSQLLRNPSGGHLPPRMLEQMYYAPSATTSSSSSAYFAGGQQSAESGSFRPPSTQNPATNSNSFPPPPFWTSSAQYPPSSSS</sequence>
<dbReference type="InterPro" id="IPR044808">
    <property type="entry name" value="ERF_plant"/>
</dbReference>
<evidence type="ECO:0000256" key="5">
    <source>
        <dbReference type="ARBA" id="ARBA00023163"/>
    </source>
</evidence>
<feature type="region of interest" description="Disordered" evidence="7">
    <location>
        <begin position="222"/>
        <end position="257"/>
    </location>
</feature>
<feature type="region of interest" description="Disordered" evidence="7">
    <location>
        <begin position="1"/>
        <end position="28"/>
    </location>
</feature>
<dbReference type="SUPFAM" id="SSF54171">
    <property type="entry name" value="DNA-binding domain"/>
    <property type="match status" value="1"/>
</dbReference>
<name>A0A484MF32_9ASTE</name>
<evidence type="ECO:0000256" key="7">
    <source>
        <dbReference type="SAM" id="MobiDB-lite"/>
    </source>
</evidence>
<dbReference type="FunFam" id="3.30.730.10:FF:000001">
    <property type="entry name" value="Ethylene-responsive transcription factor 2"/>
    <property type="match status" value="1"/>
</dbReference>
<feature type="compositionally biased region" description="Low complexity" evidence="7">
    <location>
        <begin position="58"/>
        <end position="83"/>
    </location>
</feature>
<feature type="domain" description="AP2/ERF" evidence="8">
    <location>
        <begin position="163"/>
        <end position="220"/>
    </location>
</feature>
<keyword evidence="4" id="KW-0238">DNA-binding</keyword>
<dbReference type="OrthoDB" id="1930739at2759"/>
<dbReference type="GO" id="GO:0003677">
    <property type="term" value="F:DNA binding"/>
    <property type="evidence" value="ECO:0007669"/>
    <property type="project" value="UniProtKB-KW"/>
</dbReference>
<feature type="region of interest" description="Disordered" evidence="7">
    <location>
        <begin position="43"/>
        <end position="99"/>
    </location>
</feature>
<dbReference type="EMBL" id="OOIL02003256">
    <property type="protein sequence ID" value="VFQ86718.1"/>
    <property type="molecule type" value="Genomic_DNA"/>
</dbReference>
<dbReference type="GO" id="GO:0005634">
    <property type="term" value="C:nucleus"/>
    <property type="evidence" value="ECO:0007669"/>
    <property type="project" value="UniProtKB-SubCell"/>
</dbReference>
<evidence type="ECO:0000256" key="2">
    <source>
        <dbReference type="ARBA" id="ARBA00022821"/>
    </source>
</evidence>
<organism evidence="9 10">
    <name type="scientific">Cuscuta campestris</name>
    <dbReference type="NCBI Taxonomy" id="132261"/>
    <lineage>
        <taxon>Eukaryota</taxon>
        <taxon>Viridiplantae</taxon>
        <taxon>Streptophyta</taxon>
        <taxon>Embryophyta</taxon>
        <taxon>Tracheophyta</taxon>
        <taxon>Spermatophyta</taxon>
        <taxon>Magnoliopsida</taxon>
        <taxon>eudicotyledons</taxon>
        <taxon>Gunneridae</taxon>
        <taxon>Pentapetalae</taxon>
        <taxon>asterids</taxon>
        <taxon>lamiids</taxon>
        <taxon>Solanales</taxon>
        <taxon>Convolvulaceae</taxon>
        <taxon>Cuscuteae</taxon>
        <taxon>Cuscuta</taxon>
        <taxon>Cuscuta subgen. Grammica</taxon>
        <taxon>Cuscuta sect. Cleistogrammica</taxon>
    </lineage>
</organism>
<accession>A0A484MF32</accession>
<dbReference type="AlphaFoldDB" id="A0A484MF32"/>
<dbReference type="GO" id="GO:0009873">
    <property type="term" value="P:ethylene-activated signaling pathway"/>
    <property type="evidence" value="ECO:0007669"/>
    <property type="project" value="InterPro"/>
</dbReference>
<proteinExistence type="predicted"/>
<dbReference type="GO" id="GO:0006952">
    <property type="term" value="P:defense response"/>
    <property type="evidence" value="ECO:0007669"/>
    <property type="project" value="UniProtKB-KW"/>
</dbReference>
<evidence type="ECO:0000313" key="9">
    <source>
        <dbReference type="EMBL" id="VFQ86718.1"/>
    </source>
</evidence>